<dbReference type="PRINTS" id="PR00080">
    <property type="entry name" value="SDRFAMILY"/>
</dbReference>
<comment type="caution">
    <text evidence="3">The sequence shown here is derived from an EMBL/GenBank/DDBJ whole genome shotgun (WGS) entry which is preliminary data.</text>
</comment>
<dbReference type="OrthoDB" id="8687320at2"/>
<comment type="similarity">
    <text evidence="1">Belongs to the short-chain dehydrogenases/reductases (SDR) family.</text>
</comment>
<evidence type="ECO:0000256" key="1">
    <source>
        <dbReference type="ARBA" id="ARBA00006484"/>
    </source>
</evidence>
<dbReference type="PROSITE" id="PS00061">
    <property type="entry name" value="ADH_SHORT"/>
    <property type="match status" value="1"/>
</dbReference>
<sequence>MARFEGKTVVITGSARGQGAAEAQRFFEEGANVVLNDVLSEEGEALAAKMGKRAIYVAHDVTREDSWRTLFIEVERAFGRCDVLVNNAGIYAPATIADTTPELAEKTFRVNQLGTLLGMKHAIEPMKRSGGGSIVNISSSAGLRGFANAIAYGATKWAVRGMTKVAAAELAPYRIRVNSVHPGFIATEMLRANSEETNRFGADAAPLKRHGTAEEVAALVCFLASDESAFITGAEVAVDGGWAI</sequence>
<reference evidence="3" key="1">
    <citation type="submission" date="2016-01" db="EMBL/GenBank/DDBJ databases">
        <authorList>
            <person name="Peeters C."/>
        </authorList>
    </citation>
    <scope>NUCLEOTIDE SEQUENCE [LARGE SCALE GENOMIC DNA]</scope>
    <source>
        <strain evidence="3">LMG 22940</strain>
    </source>
</reference>
<dbReference type="NCBIfam" id="NF005559">
    <property type="entry name" value="PRK07231.1"/>
    <property type="match status" value="1"/>
</dbReference>
<dbReference type="Pfam" id="PF13561">
    <property type="entry name" value="adh_short_C2"/>
    <property type="match status" value="1"/>
</dbReference>
<name>A0A158FQ58_9BURK</name>
<dbReference type="EMBL" id="FCON02000006">
    <property type="protein sequence ID" value="SAL21998.1"/>
    <property type="molecule type" value="Genomic_DNA"/>
</dbReference>
<dbReference type="InterPro" id="IPR002347">
    <property type="entry name" value="SDR_fam"/>
</dbReference>
<dbReference type="AlphaFoldDB" id="A0A158FQ58"/>
<dbReference type="PANTHER" id="PTHR43639:SF1">
    <property type="entry name" value="SHORT-CHAIN DEHYDROGENASE_REDUCTASE FAMILY PROTEIN"/>
    <property type="match status" value="1"/>
</dbReference>
<organism evidence="3 4">
    <name type="scientific">Caballeronia choica</name>
    <dbReference type="NCBI Taxonomy" id="326476"/>
    <lineage>
        <taxon>Bacteria</taxon>
        <taxon>Pseudomonadati</taxon>
        <taxon>Pseudomonadota</taxon>
        <taxon>Betaproteobacteria</taxon>
        <taxon>Burkholderiales</taxon>
        <taxon>Burkholderiaceae</taxon>
        <taxon>Caballeronia</taxon>
    </lineage>
</organism>
<keyword evidence="4" id="KW-1185">Reference proteome</keyword>
<gene>
    <name evidence="3" type="ORF">AWB68_00867</name>
</gene>
<dbReference type="RefSeq" id="WP_087643116.1">
    <property type="nucleotide sequence ID" value="NZ_FCON02000006.1"/>
</dbReference>
<dbReference type="PRINTS" id="PR00081">
    <property type="entry name" value="GDHRDH"/>
</dbReference>
<dbReference type="SUPFAM" id="SSF51735">
    <property type="entry name" value="NAD(P)-binding Rossmann-fold domains"/>
    <property type="match status" value="1"/>
</dbReference>
<keyword evidence="2" id="KW-0560">Oxidoreductase</keyword>
<protein>
    <submittedName>
        <fullName evidence="3">3-alpha-hydroxysteroid dehydrogenase</fullName>
    </submittedName>
</protein>
<proteinExistence type="inferred from homology"/>
<dbReference type="GO" id="GO:0016491">
    <property type="term" value="F:oxidoreductase activity"/>
    <property type="evidence" value="ECO:0007669"/>
    <property type="project" value="UniProtKB-KW"/>
</dbReference>
<dbReference type="FunFam" id="3.40.50.720:FF:000084">
    <property type="entry name" value="Short-chain dehydrogenase reductase"/>
    <property type="match status" value="1"/>
</dbReference>
<evidence type="ECO:0000313" key="3">
    <source>
        <dbReference type="EMBL" id="SAL21998.1"/>
    </source>
</evidence>
<dbReference type="InterPro" id="IPR020904">
    <property type="entry name" value="Sc_DH/Rdtase_CS"/>
</dbReference>
<accession>A0A158FQ58</accession>
<dbReference type="Gene3D" id="3.40.50.720">
    <property type="entry name" value="NAD(P)-binding Rossmann-like Domain"/>
    <property type="match status" value="1"/>
</dbReference>
<dbReference type="PANTHER" id="PTHR43639">
    <property type="entry name" value="OXIDOREDUCTASE, SHORT-CHAIN DEHYDROGENASE/REDUCTASE FAMILY (AFU_ORTHOLOGUE AFUA_5G02870)"/>
    <property type="match status" value="1"/>
</dbReference>
<evidence type="ECO:0000256" key="2">
    <source>
        <dbReference type="ARBA" id="ARBA00023002"/>
    </source>
</evidence>
<dbReference type="Proteomes" id="UP000054770">
    <property type="component" value="Unassembled WGS sequence"/>
</dbReference>
<dbReference type="InterPro" id="IPR036291">
    <property type="entry name" value="NAD(P)-bd_dom_sf"/>
</dbReference>
<evidence type="ECO:0000313" key="4">
    <source>
        <dbReference type="Proteomes" id="UP000054770"/>
    </source>
</evidence>